<evidence type="ECO:0000256" key="2">
    <source>
        <dbReference type="ARBA" id="ARBA00010320"/>
    </source>
</evidence>
<evidence type="ECO:0000256" key="11">
    <source>
        <dbReference type="ARBA" id="ARBA00023136"/>
    </source>
</evidence>
<evidence type="ECO:0000313" key="17">
    <source>
        <dbReference type="Proteomes" id="UP001172101"/>
    </source>
</evidence>
<dbReference type="EMBL" id="JAUIRO010000003">
    <property type="protein sequence ID" value="KAK0723242.1"/>
    <property type="molecule type" value="Genomic_DNA"/>
</dbReference>
<dbReference type="GeneID" id="85317284"/>
<evidence type="ECO:0000256" key="14">
    <source>
        <dbReference type="RuleBase" id="RU367108"/>
    </source>
</evidence>
<evidence type="ECO:0000256" key="6">
    <source>
        <dbReference type="ARBA" id="ARBA00022792"/>
    </source>
</evidence>
<keyword evidence="9" id="KW-1133">Transmembrane helix</keyword>
<dbReference type="GO" id="GO:0003723">
    <property type="term" value="F:RNA binding"/>
    <property type="evidence" value="ECO:0007669"/>
    <property type="project" value="UniProtKB-UniRule"/>
</dbReference>
<dbReference type="SUPFAM" id="SSF54928">
    <property type="entry name" value="RNA-binding domain, RBD"/>
    <property type="match status" value="1"/>
</dbReference>
<keyword evidence="7 13" id="KW-0694">RNA-binding</keyword>
<evidence type="ECO:0000313" key="16">
    <source>
        <dbReference type="EMBL" id="KAK0723242.1"/>
    </source>
</evidence>
<evidence type="ECO:0000256" key="1">
    <source>
        <dbReference type="ARBA" id="ARBA00004434"/>
    </source>
</evidence>
<accession>A0AA40AWB9</accession>
<comment type="function">
    <text evidence="12 14">Plays a role in maintaining the mitochondrial genome and in controlling the mtDNA escape. Involved in the regulation of mtDNA nucleotide structure and number. May have a dispensable role in early maturation of pre-rRNA.</text>
</comment>
<keyword evidence="5" id="KW-0812">Transmembrane</keyword>
<dbReference type="FunFam" id="3.30.70.330:FF:000959">
    <property type="entry name" value="Mitochondrial escape protein 2"/>
    <property type="match status" value="1"/>
</dbReference>
<dbReference type="Pfam" id="PF10443">
    <property type="entry name" value="RNA12"/>
    <property type="match status" value="1"/>
</dbReference>
<keyword evidence="10 14" id="KW-0496">Mitochondrion</keyword>
<dbReference type="GO" id="GO:0006397">
    <property type="term" value="P:mRNA processing"/>
    <property type="evidence" value="ECO:0007669"/>
    <property type="project" value="UniProtKB-UniRule"/>
</dbReference>
<keyword evidence="11" id="KW-0472">Membrane</keyword>
<dbReference type="InterPro" id="IPR000504">
    <property type="entry name" value="RRM_dom"/>
</dbReference>
<gene>
    <name evidence="16" type="ORF">B0T26DRAFT_256766</name>
</gene>
<sequence>MIPARILYRPLARRGGLEASSLAAARIAQLRLPLAPGHNRRTSRRWETTVSTEYKESGHIAAAPHEAILFFSNLFPMRLSLITFLRPWESSRDVADILKKFENSSFGMLDPINMVKRAIPEDVPIKVTDIIPRLKDGGAFVKFTHLGDMSASQIQDNLADLLDKNPIRPWFSLFRGIRVGLVQGRPWLEDLYRFPKGRLRVEFVPATNSEPPADLSQETLYSIFRQYGKISDISSQSSESKVVPRYAYVDFSMVRDAVMARNCMHGFILREEGSKTATKLRLSYEQRVKAHRIWDWVSNHPRIVIPIVAAFLAAFTVAVFDPIREYFVKAHVQRSFEFTNSKLYKWFKRQADDIRVFRKRRNEHEGLNALFTHRKDLIDSIHGALLDSVDTFVVVHGPRGSGGRELILDQVLQGRKDVLVLDCKPVVEARGEAGLIGNLAGQVGYRPVFSWSNNISNLVDLAIQGTTGVKAGFSENLESQVVKILEISASALKSVALDGRKKTDPDADLSEDAYLEAHPEKRAVVVIDNFLHKNEDKAIVYDKLSDWAAALVQSNIAHVIFLTNDTSYSKSLSKALPDRVFHQVTLGDLSPVVAKQFVISQLAFQDGLADTEGEDATPSPVITEKQRREDLRELDECIEALGGRLTDLQILARRLKIGQTPKKAVSEIIEQSAAEILRMFLLTNKKTGEGDKSWSTEQAWYLIKEIGEKESLRYNEVLLSNTFASSTSPGAANAESAIESLADAELITVKSVNGRPQTIRAGKPVYQSAFAKLLQDTVIKSKMNLALLTELAKIETKNIDKVETELSVLASLPTKPYQTTDRINYLLDKLQTSQKKIMAFEKDMAGLKKVLSQEA</sequence>
<protein>
    <recommendedName>
        <fullName evidence="3 14">Mitochondrial escape protein 2</fullName>
    </recommendedName>
</protein>
<keyword evidence="17" id="KW-1185">Reference proteome</keyword>
<dbReference type="InterPro" id="IPR018850">
    <property type="entry name" value="Mt_escape_2_C"/>
</dbReference>
<evidence type="ECO:0000259" key="15">
    <source>
        <dbReference type="PROSITE" id="PS50102"/>
    </source>
</evidence>
<dbReference type="Proteomes" id="UP001172101">
    <property type="component" value="Unassembled WGS sequence"/>
</dbReference>
<evidence type="ECO:0000256" key="7">
    <source>
        <dbReference type="ARBA" id="ARBA00022884"/>
    </source>
</evidence>
<evidence type="ECO:0000256" key="4">
    <source>
        <dbReference type="ARBA" id="ARBA00022664"/>
    </source>
</evidence>
<keyword evidence="6 14" id="KW-0999">Mitochondrion inner membrane</keyword>
<proteinExistence type="inferred from homology"/>
<evidence type="ECO:0000256" key="13">
    <source>
        <dbReference type="PROSITE-ProRule" id="PRU00176"/>
    </source>
</evidence>
<organism evidence="16 17">
    <name type="scientific">Lasiosphaeria miniovina</name>
    <dbReference type="NCBI Taxonomy" id="1954250"/>
    <lineage>
        <taxon>Eukaryota</taxon>
        <taxon>Fungi</taxon>
        <taxon>Dikarya</taxon>
        <taxon>Ascomycota</taxon>
        <taxon>Pezizomycotina</taxon>
        <taxon>Sordariomycetes</taxon>
        <taxon>Sordariomycetidae</taxon>
        <taxon>Sordariales</taxon>
        <taxon>Lasiosphaeriaceae</taxon>
        <taxon>Lasiosphaeria</taxon>
    </lineage>
</organism>
<comment type="similarity">
    <text evidence="2 14">Belongs to the YME2 family.</text>
</comment>
<dbReference type="PROSITE" id="PS50102">
    <property type="entry name" value="RRM"/>
    <property type="match status" value="1"/>
</dbReference>
<evidence type="ECO:0000256" key="12">
    <source>
        <dbReference type="ARBA" id="ARBA00025276"/>
    </source>
</evidence>
<comment type="caution">
    <text evidence="16">The sequence shown here is derived from an EMBL/GenBank/DDBJ whole genome shotgun (WGS) entry which is preliminary data.</text>
</comment>
<keyword evidence="4 14" id="KW-0507">mRNA processing</keyword>
<comment type="subcellular location">
    <subcellularLocation>
        <location evidence="1 14">Mitochondrion inner membrane</location>
        <topology evidence="1 14">Single-pass membrane protein</topology>
    </subcellularLocation>
</comment>
<evidence type="ECO:0000256" key="8">
    <source>
        <dbReference type="ARBA" id="ARBA00022946"/>
    </source>
</evidence>
<dbReference type="InterPro" id="IPR012677">
    <property type="entry name" value="Nucleotide-bd_a/b_plait_sf"/>
</dbReference>
<feature type="domain" description="RRM" evidence="15">
    <location>
        <begin position="197"/>
        <end position="287"/>
    </location>
</feature>
<dbReference type="Pfam" id="PF00076">
    <property type="entry name" value="RRM_1"/>
    <property type="match status" value="1"/>
</dbReference>
<dbReference type="InterPro" id="IPR035979">
    <property type="entry name" value="RBD_domain_sf"/>
</dbReference>
<evidence type="ECO:0000256" key="9">
    <source>
        <dbReference type="ARBA" id="ARBA00022989"/>
    </source>
</evidence>
<dbReference type="PANTHER" id="PTHR32198">
    <property type="entry name" value="MITOCHONDRIAL ESCAPE PROTEIN 2"/>
    <property type="match status" value="1"/>
</dbReference>
<dbReference type="SMART" id="SM00360">
    <property type="entry name" value="RRM"/>
    <property type="match status" value="1"/>
</dbReference>
<evidence type="ECO:0000256" key="5">
    <source>
        <dbReference type="ARBA" id="ARBA00022692"/>
    </source>
</evidence>
<dbReference type="Gene3D" id="3.30.70.330">
    <property type="match status" value="1"/>
</dbReference>
<dbReference type="PANTHER" id="PTHR32198:SF2">
    <property type="entry name" value="MITOCHONDRIAL ESCAPE PROTEIN 2"/>
    <property type="match status" value="1"/>
</dbReference>
<dbReference type="InterPro" id="IPR039627">
    <property type="entry name" value="Yme2_C"/>
</dbReference>
<keyword evidence="8" id="KW-0809">Transit peptide</keyword>
<dbReference type="GO" id="GO:0005743">
    <property type="term" value="C:mitochondrial inner membrane"/>
    <property type="evidence" value="ECO:0007669"/>
    <property type="project" value="UniProtKB-SubCell"/>
</dbReference>
<evidence type="ECO:0000256" key="3">
    <source>
        <dbReference type="ARBA" id="ARBA00020222"/>
    </source>
</evidence>
<evidence type="ECO:0000256" key="10">
    <source>
        <dbReference type="ARBA" id="ARBA00023128"/>
    </source>
</evidence>
<dbReference type="AlphaFoldDB" id="A0AA40AWB9"/>
<name>A0AA40AWB9_9PEZI</name>
<dbReference type="RefSeq" id="XP_060299166.1">
    <property type="nucleotide sequence ID" value="XM_060434014.1"/>
</dbReference>
<reference evidence="16" key="1">
    <citation type="submission" date="2023-06" db="EMBL/GenBank/DDBJ databases">
        <title>Genome-scale phylogeny and comparative genomics of the fungal order Sordariales.</title>
        <authorList>
            <consortium name="Lawrence Berkeley National Laboratory"/>
            <person name="Hensen N."/>
            <person name="Bonometti L."/>
            <person name="Westerberg I."/>
            <person name="Brannstrom I.O."/>
            <person name="Guillou S."/>
            <person name="Cros-Aarteil S."/>
            <person name="Calhoun S."/>
            <person name="Haridas S."/>
            <person name="Kuo A."/>
            <person name="Mondo S."/>
            <person name="Pangilinan J."/>
            <person name="Riley R."/>
            <person name="LaButti K."/>
            <person name="Andreopoulos B."/>
            <person name="Lipzen A."/>
            <person name="Chen C."/>
            <person name="Yanf M."/>
            <person name="Daum C."/>
            <person name="Ng V."/>
            <person name="Clum A."/>
            <person name="Steindorff A."/>
            <person name="Ohm R."/>
            <person name="Martin F."/>
            <person name="Silar P."/>
            <person name="Natvig D."/>
            <person name="Lalanne C."/>
            <person name="Gautier V."/>
            <person name="Ament-velasquez S.L."/>
            <person name="Kruys A."/>
            <person name="Hutchinson M.I."/>
            <person name="Powell A.J."/>
            <person name="Barry K."/>
            <person name="Miller A.N."/>
            <person name="Grigoriev I.V."/>
            <person name="Debuchy R."/>
            <person name="Gladieux P."/>
            <person name="Thoren M.H."/>
            <person name="Johannesson H."/>
        </authorList>
    </citation>
    <scope>NUCLEOTIDE SEQUENCE</scope>
    <source>
        <strain evidence="16">SMH2392-1A</strain>
    </source>
</reference>